<accession>A0ABU9VDQ7</accession>
<dbReference type="PANTHER" id="PTHR36848">
    <property type="entry name" value="DNA-BINDING PROTEIN (PUTATIVE SECRETED PROTEIN)-RELATED"/>
    <property type="match status" value="1"/>
</dbReference>
<name>A0ABU9VDQ7_9BACI</name>
<gene>
    <name evidence="1" type="ORF">MKY91_02485</name>
</gene>
<dbReference type="RefSeq" id="WP_343129188.1">
    <property type="nucleotide sequence ID" value="NZ_JBCITK010000001.1"/>
</dbReference>
<evidence type="ECO:0000313" key="2">
    <source>
        <dbReference type="Proteomes" id="UP001418796"/>
    </source>
</evidence>
<dbReference type="Pfam" id="PF17132">
    <property type="entry name" value="Glyco_hydro_106"/>
    <property type="match status" value="1"/>
</dbReference>
<dbReference type="Proteomes" id="UP001418796">
    <property type="component" value="Unassembled WGS sequence"/>
</dbReference>
<dbReference type="Gene3D" id="2.60.120.260">
    <property type="entry name" value="Galactose-binding domain-like"/>
    <property type="match status" value="1"/>
</dbReference>
<keyword evidence="1" id="KW-0378">Hydrolase</keyword>
<sequence>MTTLREQFLHPPSEFTPIPFWFWNDKLTHEEIKRQIHQFYEKGIEGFVIHPRLGLPKSIRYLSDEFMSYVRTAVAEASCLSMSVMLYDEAMYPSGSAHGRVVQDDPMFASRGLEMIEIQPGETLRLGPNERLVSLQFIDVVNEDLAVQNLSLKAFKTDPPSKVVYAFVDKPSNGTIRGVHVGEDDGEPEAPASADLLNPLAVQSFIHHTHDVYKQSVGKWMGTTITAFFTDEPDILGRNVPESFRPWTENFLEDFIRLGGKEEELGALWFNCHASEKVRSRFNQAVNERLSTVYYKQLASWCEENGLALTGHPAASTDIGLLKHFHIPGQDVVWRWVAPEDHKALEGPHSTAAKCGADAARHAGKRRNLNEFLGVCSKDGDWTLTADDMKWYIDWLAVRGVNLFCPHAFYYSVTGKERSHERPPDVGMHNSWWPYYNQFSTYMKRLSWLMTDSVNQANVAVLCTENDLPSTSIKSLYEHQVEFNYLEENLLDQALIEEGTLVIGYQRYQTVLALEEVNLKEETKEWLRSFQEHGGRVLSNVDPHLECTLKLTPHSDKIRVTHVKKAGQSFYLLVNEGEERFEGTCRVPTNSLQAWNPWTGTIAHVRQRTHHTFECELGRRESMILVPTKDTAAKKRIDTDHSRVCIDIPSEGWEITCNEEQIDETKLTSWTTWGKEWSYFSGTVQYRIKVELTEEQCVRLNKLDAGALFEIAELWINDIHIGNKLWSPYQFFIPDGVLKEGQNQIALIVTNSKANEMDQVARASGLIGPLLLSD</sequence>
<proteinExistence type="predicted"/>
<dbReference type="EMBL" id="JBCITK010000001">
    <property type="protein sequence ID" value="MEN0642029.1"/>
    <property type="molecule type" value="Genomic_DNA"/>
</dbReference>
<dbReference type="SUPFAM" id="SSF49785">
    <property type="entry name" value="Galactose-binding domain-like"/>
    <property type="match status" value="1"/>
</dbReference>
<evidence type="ECO:0000313" key="1">
    <source>
        <dbReference type="EMBL" id="MEN0642029.1"/>
    </source>
</evidence>
<comment type="caution">
    <text evidence="1">The sequence shown here is derived from an EMBL/GenBank/DDBJ whole genome shotgun (WGS) entry which is preliminary data.</text>
</comment>
<dbReference type="InterPro" id="IPR053161">
    <property type="entry name" value="Ulvan_degrading_GH"/>
</dbReference>
<dbReference type="GO" id="GO:0016787">
    <property type="term" value="F:hydrolase activity"/>
    <property type="evidence" value="ECO:0007669"/>
    <property type="project" value="UniProtKB-KW"/>
</dbReference>
<dbReference type="InterPro" id="IPR008979">
    <property type="entry name" value="Galactose-bd-like_sf"/>
</dbReference>
<organism evidence="1 2">
    <name type="scientific">Alkalicoccobacillus gibsonii</name>
    <dbReference type="NCBI Taxonomy" id="79881"/>
    <lineage>
        <taxon>Bacteria</taxon>
        <taxon>Bacillati</taxon>
        <taxon>Bacillota</taxon>
        <taxon>Bacilli</taxon>
        <taxon>Bacillales</taxon>
        <taxon>Bacillaceae</taxon>
        <taxon>Alkalicoccobacillus</taxon>
    </lineage>
</organism>
<keyword evidence="2" id="KW-1185">Reference proteome</keyword>
<reference evidence="1 2" key="1">
    <citation type="submission" date="2024-03" db="EMBL/GenBank/DDBJ databases">
        <title>Bacilli Hybrid Assemblies.</title>
        <authorList>
            <person name="Kovac J."/>
        </authorList>
    </citation>
    <scope>NUCLEOTIDE SEQUENCE [LARGE SCALE GENOMIC DNA]</scope>
    <source>
        <strain evidence="1 2">FSL R7-0666</strain>
    </source>
</reference>
<dbReference type="PANTHER" id="PTHR36848:SF2">
    <property type="entry name" value="SECRETED PROTEIN"/>
    <property type="match status" value="1"/>
</dbReference>
<protein>
    <submittedName>
        <fullName evidence="1">Glycosyl hydrolase</fullName>
    </submittedName>
</protein>